<name>A0A6H2GVP2_9BACL</name>
<dbReference type="SUPFAM" id="SSF52317">
    <property type="entry name" value="Class I glutamine amidotransferase-like"/>
    <property type="match status" value="1"/>
</dbReference>
<keyword evidence="3" id="KW-1185">Reference proteome</keyword>
<proteinExistence type="predicted"/>
<dbReference type="Pfam" id="PF06283">
    <property type="entry name" value="ThuA"/>
    <property type="match status" value="1"/>
</dbReference>
<dbReference type="RefSeq" id="WP_168906887.1">
    <property type="nucleotide sequence ID" value="NZ_CP051428.1"/>
</dbReference>
<dbReference type="Gene3D" id="3.40.50.880">
    <property type="match status" value="1"/>
</dbReference>
<accession>A0A6H2GVP2</accession>
<dbReference type="PANTHER" id="PTHR40469">
    <property type="entry name" value="SECRETED GLYCOSYL HYDROLASE"/>
    <property type="match status" value="1"/>
</dbReference>
<dbReference type="AlphaFoldDB" id="A0A6H2GVP2"/>
<gene>
    <name evidence="2" type="ORF">HGI30_06525</name>
</gene>
<protein>
    <recommendedName>
        <fullName evidence="1">ThuA-like domain-containing protein</fullName>
    </recommendedName>
</protein>
<dbReference type="KEGG" id="palr:HGI30_06525"/>
<dbReference type="Proteomes" id="UP000502136">
    <property type="component" value="Chromosome"/>
</dbReference>
<evidence type="ECO:0000313" key="2">
    <source>
        <dbReference type="EMBL" id="QJC51236.1"/>
    </source>
</evidence>
<dbReference type="InterPro" id="IPR029010">
    <property type="entry name" value="ThuA-like"/>
</dbReference>
<organism evidence="2 3">
    <name type="scientific">Paenibacillus albicereus</name>
    <dbReference type="NCBI Taxonomy" id="2726185"/>
    <lineage>
        <taxon>Bacteria</taxon>
        <taxon>Bacillati</taxon>
        <taxon>Bacillota</taxon>
        <taxon>Bacilli</taxon>
        <taxon>Bacillales</taxon>
        <taxon>Paenibacillaceae</taxon>
        <taxon>Paenibacillus</taxon>
    </lineage>
</organism>
<reference evidence="2 3" key="1">
    <citation type="submission" date="2020-04" db="EMBL/GenBank/DDBJ databases">
        <title>Novel Paenibacillus strain UniB2 isolated from commercial digestive syrup.</title>
        <authorList>
            <person name="Thorat V."/>
            <person name="Kirdat K."/>
            <person name="Tiwarekar B."/>
            <person name="Yadav A."/>
        </authorList>
    </citation>
    <scope>NUCLEOTIDE SEQUENCE [LARGE SCALE GENOMIC DNA]</scope>
    <source>
        <strain evidence="2 3">UniB2</strain>
    </source>
</reference>
<dbReference type="PANTHER" id="PTHR40469:SF2">
    <property type="entry name" value="GALACTOSE-BINDING DOMAIN-LIKE SUPERFAMILY PROTEIN"/>
    <property type="match status" value="1"/>
</dbReference>
<sequence length="226" mass="24874">MKQALIVQGGWDGHQPKEVSELLAGVLRAEGFDVTESDTLDSFKDAERMASLDLIVPLWTMGTIEQEQLRPLLDTVQAGCGLAGCHGGMSDAFRQEVDYQYMVGGQWVAHPGNDGVRYDVEMVEADDPLTAGIGTIEVASEKYYMHVDPAIRVHAITRFGETEMPVVWTKGWGEGRVYHCTLGHQADIVEMPQVLELMRRGMLWAAEGRQAAREAAAAAAEQEEAR</sequence>
<evidence type="ECO:0000259" key="1">
    <source>
        <dbReference type="Pfam" id="PF06283"/>
    </source>
</evidence>
<dbReference type="InterPro" id="IPR029062">
    <property type="entry name" value="Class_I_gatase-like"/>
</dbReference>
<dbReference type="EMBL" id="CP051428">
    <property type="protein sequence ID" value="QJC51236.1"/>
    <property type="molecule type" value="Genomic_DNA"/>
</dbReference>
<evidence type="ECO:0000313" key="3">
    <source>
        <dbReference type="Proteomes" id="UP000502136"/>
    </source>
</evidence>
<feature type="domain" description="ThuA-like" evidence="1">
    <location>
        <begin position="4"/>
        <end position="205"/>
    </location>
</feature>